<dbReference type="InterPro" id="IPR002376">
    <property type="entry name" value="Formyl_transf_N"/>
</dbReference>
<evidence type="ECO:0000256" key="4">
    <source>
        <dbReference type="ARBA" id="ARBA00016014"/>
    </source>
</evidence>
<sequence>MAIKTLYLGSNWEALETLKSLDRDSRFDISAIITQPDKPKGRDQKVIESEIKLYAQEHDIPVFYTRNKEERYSEALDLFKPDLIVCKSFGEIIPGDFLEAPKFKAINIHFSLLPKYRGAVPIQKAILDGETETGISIVKMVAELDAGPILAQFRESIKTDDTNETLRKRLVKRCTDVIGDTLEKWIQGQIKPEEQDDKSATYCWKADISKEKAEINWQEKSAEEIERMVRAFLPWPVAWTAFREKRLKIFKAQLVDNSTMQVNLTPGQFTSQSERLFIGTNSSDKLIQPIEVQLEGKTVMSASEFIRGQEF</sequence>
<reference evidence="11" key="2">
    <citation type="journal article" date="2021" name="Microbiome">
        <title>Successional dynamics and alternative stable states in a saline activated sludge microbial community over 9 years.</title>
        <authorList>
            <person name="Wang Y."/>
            <person name="Ye J."/>
            <person name="Ju F."/>
            <person name="Liu L."/>
            <person name="Boyd J.A."/>
            <person name="Deng Y."/>
            <person name="Parks D.H."/>
            <person name="Jiang X."/>
            <person name="Yin X."/>
            <person name="Woodcroft B.J."/>
            <person name="Tyson G.W."/>
            <person name="Hugenholtz P."/>
            <person name="Polz M.F."/>
            <person name="Zhang T."/>
        </authorList>
    </citation>
    <scope>NUCLEOTIDE SEQUENCE</scope>
    <source>
        <strain evidence="11">HKST-UBA16</strain>
    </source>
</reference>
<accession>A0A955KUM9</accession>
<dbReference type="HAMAP" id="MF_00182">
    <property type="entry name" value="Formyl_trans"/>
    <property type="match status" value="1"/>
</dbReference>
<dbReference type="InterPro" id="IPR005794">
    <property type="entry name" value="Fmt"/>
</dbReference>
<dbReference type="PANTHER" id="PTHR11138:SF5">
    <property type="entry name" value="METHIONYL-TRNA FORMYLTRANSFERASE, MITOCHONDRIAL"/>
    <property type="match status" value="1"/>
</dbReference>
<feature type="domain" description="Formyl transferase C-terminal" evidence="10">
    <location>
        <begin position="208"/>
        <end position="309"/>
    </location>
</feature>
<feature type="domain" description="Formyl transferase N-terminal" evidence="9">
    <location>
        <begin position="20"/>
        <end position="172"/>
    </location>
</feature>
<dbReference type="Proteomes" id="UP000748332">
    <property type="component" value="Unassembled WGS sequence"/>
</dbReference>
<dbReference type="InterPro" id="IPR044135">
    <property type="entry name" value="Met-tRNA-FMT_C"/>
</dbReference>
<dbReference type="Gene3D" id="3.40.50.170">
    <property type="entry name" value="Formyl transferase, N-terminal domain"/>
    <property type="match status" value="1"/>
</dbReference>
<evidence type="ECO:0000256" key="7">
    <source>
        <dbReference type="ARBA" id="ARBA00048558"/>
    </source>
</evidence>
<comment type="function">
    <text evidence="1 8">Attaches a formyl group to the free amino group of methionyl-tRNA(fMet). The formyl group appears to play a dual role in the initiator identity of N-formylmethionyl-tRNA by promoting its recognition by IF2 and preventing the misappropriation of this tRNA by the elongation apparatus.</text>
</comment>
<dbReference type="InterPro" id="IPR011034">
    <property type="entry name" value="Formyl_transferase-like_C_sf"/>
</dbReference>
<dbReference type="InterPro" id="IPR005793">
    <property type="entry name" value="Formyl_trans_C"/>
</dbReference>
<organism evidence="11 12">
    <name type="scientific">Candidatus Dojkabacteria bacterium</name>
    <dbReference type="NCBI Taxonomy" id="2099670"/>
    <lineage>
        <taxon>Bacteria</taxon>
        <taxon>Candidatus Dojkabacteria</taxon>
    </lineage>
</organism>
<feature type="binding site" evidence="8">
    <location>
        <begin position="111"/>
        <end position="114"/>
    </location>
    <ligand>
        <name>(6S)-5,6,7,8-tetrahydrofolate</name>
        <dbReference type="ChEBI" id="CHEBI:57453"/>
    </ligand>
</feature>
<dbReference type="CDD" id="cd08646">
    <property type="entry name" value="FMT_core_Met-tRNA-FMT_N"/>
    <property type="match status" value="1"/>
</dbReference>
<dbReference type="GO" id="GO:0005829">
    <property type="term" value="C:cytosol"/>
    <property type="evidence" value="ECO:0007669"/>
    <property type="project" value="TreeGrafter"/>
</dbReference>
<dbReference type="InterPro" id="IPR036477">
    <property type="entry name" value="Formyl_transf_N_sf"/>
</dbReference>
<dbReference type="NCBIfam" id="TIGR00460">
    <property type="entry name" value="fmt"/>
    <property type="match status" value="1"/>
</dbReference>
<comment type="caution">
    <text evidence="11">The sequence shown here is derived from an EMBL/GenBank/DDBJ whole genome shotgun (WGS) entry which is preliminary data.</text>
</comment>
<evidence type="ECO:0000313" key="12">
    <source>
        <dbReference type="Proteomes" id="UP000748332"/>
    </source>
</evidence>
<keyword evidence="6 8" id="KW-0648">Protein biosynthesis</keyword>
<evidence type="ECO:0000259" key="10">
    <source>
        <dbReference type="Pfam" id="PF02911"/>
    </source>
</evidence>
<dbReference type="PROSITE" id="PS00373">
    <property type="entry name" value="GART"/>
    <property type="match status" value="1"/>
</dbReference>
<evidence type="ECO:0000256" key="5">
    <source>
        <dbReference type="ARBA" id="ARBA00022679"/>
    </source>
</evidence>
<dbReference type="Pfam" id="PF00551">
    <property type="entry name" value="Formyl_trans_N"/>
    <property type="match status" value="1"/>
</dbReference>
<dbReference type="Gene3D" id="3.10.25.10">
    <property type="entry name" value="Formyl transferase, C-terminal domain"/>
    <property type="match status" value="1"/>
</dbReference>
<dbReference type="SUPFAM" id="SSF53328">
    <property type="entry name" value="Formyltransferase"/>
    <property type="match status" value="1"/>
</dbReference>
<evidence type="ECO:0000256" key="1">
    <source>
        <dbReference type="ARBA" id="ARBA00002606"/>
    </source>
</evidence>
<proteinExistence type="inferred from homology"/>
<dbReference type="EC" id="2.1.2.9" evidence="3 8"/>
<comment type="similarity">
    <text evidence="2 8">Belongs to the Fmt family.</text>
</comment>
<dbReference type="EMBL" id="JAGQLM010000018">
    <property type="protein sequence ID" value="MCA9374777.1"/>
    <property type="molecule type" value="Genomic_DNA"/>
</dbReference>
<evidence type="ECO:0000256" key="2">
    <source>
        <dbReference type="ARBA" id="ARBA00010699"/>
    </source>
</evidence>
<dbReference type="PANTHER" id="PTHR11138">
    <property type="entry name" value="METHIONYL-TRNA FORMYLTRANSFERASE"/>
    <property type="match status" value="1"/>
</dbReference>
<keyword evidence="5 8" id="KW-0808">Transferase</keyword>
<name>A0A955KUM9_9BACT</name>
<evidence type="ECO:0000259" key="9">
    <source>
        <dbReference type="Pfam" id="PF00551"/>
    </source>
</evidence>
<dbReference type="GO" id="GO:0004479">
    <property type="term" value="F:methionyl-tRNA formyltransferase activity"/>
    <property type="evidence" value="ECO:0007669"/>
    <property type="project" value="UniProtKB-UniRule"/>
</dbReference>
<dbReference type="InterPro" id="IPR041711">
    <property type="entry name" value="Met-tRNA-FMT_N"/>
</dbReference>
<evidence type="ECO:0000256" key="6">
    <source>
        <dbReference type="ARBA" id="ARBA00022917"/>
    </source>
</evidence>
<reference evidence="11" key="1">
    <citation type="submission" date="2020-04" db="EMBL/GenBank/DDBJ databases">
        <authorList>
            <person name="Zhang T."/>
        </authorList>
    </citation>
    <scope>NUCLEOTIDE SEQUENCE</scope>
    <source>
        <strain evidence="11">HKST-UBA16</strain>
    </source>
</reference>
<dbReference type="InterPro" id="IPR037022">
    <property type="entry name" value="Formyl_trans_C_sf"/>
</dbReference>
<protein>
    <recommendedName>
        <fullName evidence="4 8">Methionyl-tRNA formyltransferase</fullName>
        <ecNumber evidence="3 8">2.1.2.9</ecNumber>
    </recommendedName>
</protein>
<dbReference type="Pfam" id="PF02911">
    <property type="entry name" value="Formyl_trans_C"/>
    <property type="match status" value="1"/>
</dbReference>
<evidence type="ECO:0000256" key="3">
    <source>
        <dbReference type="ARBA" id="ARBA00012261"/>
    </source>
</evidence>
<dbReference type="AlphaFoldDB" id="A0A955KUM9"/>
<dbReference type="SUPFAM" id="SSF50486">
    <property type="entry name" value="FMT C-terminal domain-like"/>
    <property type="match status" value="1"/>
</dbReference>
<gene>
    <name evidence="8 11" type="primary">fmt</name>
    <name evidence="11" type="ORF">KC622_00440</name>
</gene>
<dbReference type="InterPro" id="IPR001555">
    <property type="entry name" value="GART_AS"/>
</dbReference>
<dbReference type="CDD" id="cd08704">
    <property type="entry name" value="Met_tRNA_FMT_C"/>
    <property type="match status" value="1"/>
</dbReference>
<comment type="catalytic activity">
    <reaction evidence="7 8">
        <text>L-methionyl-tRNA(fMet) + (6R)-10-formyltetrahydrofolate = N-formyl-L-methionyl-tRNA(fMet) + (6S)-5,6,7,8-tetrahydrofolate + H(+)</text>
        <dbReference type="Rhea" id="RHEA:24380"/>
        <dbReference type="Rhea" id="RHEA-COMP:9952"/>
        <dbReference type="Rhea" id="RHEA-COMP:9953"/>
        <dbReference type="ChEBI" id="CHEBI:15378"/>
        <dbReference type="ChEBI" id="CHEBI:57453"/>
        <dbReference type="ChEBI" id="CHEBI:78530"/>
        <dbReference type="ChEBI" id="CHEBI:78844"/>
        <dbReference type="ChEBI" id="CHEBI:195366"/>
        <dbReference type="EC" id="2.1.2.9"/>
    </reaction>
</comment>
<evidence type="ECO:0000313" key="11">
    <source>
        <dbReference type="EMBL" id="MCA9374777.1"/>
    </source>
</evidence>
<evidence type="ECO:0000256" key="8">
    <source>
        <dbReference type="HAMAP-Rule" id="MF_00182"/>
    </source>
</evidence>